<evidence type="ECO:0000256" key="1">
    <source>
        <dbReference type="SAM" id="MobiDB-lite"/>
    </source>
</evidence>
<name>A0A1Q9E5S9_SYMMI</name>
<keyword evidence="2" id="KW-1133">Transmembrane helix</keyword>
<keyword evidence="4" id="KW-1185">Reference proteome</keyword>
<reference evidence="3 4" key="1">
    <citation type="submission" date="2016-02" db="EMBL/GenBank/DDBJ databases">
        <title>Genome analysis of coral dinoflagellate symbionts highlights evolutionary adaptations to a symbiotic lifestyle.</title>
        <authorList>
            <person name="Aranda M."/>
            <person name="Li Y."/>
            <person name="Liew Y.J."/>
            <person name="Baumgarten S."/>
            <person name="Simakov O."/>
            <person name="Wilson M."/>
            <person name="Piel J."/>
            <person name="Ashoor H."/>
            <person name="Bougouffa S."/>
            <person name="Bajic V.B."/>
            <person name="Ryu T."/>
            <person name="Ravasi T."/>
            <person name="Bayer T."/>
            <person name="Micklem G."/>
            <person name="Kim H."/>
            <person name="Bhak J."/>
            <person name="Lajeunesse T.C."/>
            <person name="Voolstra C.R."/>
        </authorList>
    </citation>
    <scope>NUCLEOTIDE SEQUENCE [LARGE SCALE GENOMIC DNA]</scope>
    <source>
        <strain evidence="3 4">CCMP2467</strain>
    </source>
</reference>
<dbReference type="Proteomes" id="UP000186817">
    <property type="component" value="Unassembled WGS sequence"/>
</dbReference>
<feature type="compositionally biased region" description="Acidic residues" evidence="1">
    <location>
        <begin position="61"/>
        <end position="83"/>
    </location>
</feature>
<dbReference type="EMBL" id="LSRX01000254">
    <property type="protein sequence ID" value="OLQ02784.1"/>
    <property type="molecule type" value="Genomic_DNA"/>
</dbReference>
<feature type="transmembrane region" description="Helical" evidence="2">
    <location>
        <begin position="26"/>
        <end position="52"/>
    </location>
</feature>
<dbReference type="AlphaFoldDB" id="A0A1Q9E5S9"/>
<proteinExistence type="predicted"/>
<accession>A0A1Q9E5S9</accession>
<sequence>MAAFSPRRLGGSPPQSLRPGPVPRSFAAHVMLVFLVVVIAVAIVASVAAALVGGGHGDGNGDGDDDGDGDGEGDGDDDDDDCDGEVVDMCLMKLRGADAAKMELQY</sequence>
<keyword evidence="2" id="KW-0472">Membrane</keyword>
<feature type="region of interest" description="Disordered" evidence="1">
    <location>
        <begin position="54"/>
        <end position="83"/>
    </location>
</feature>
<feature type="region of interest" description="Disordered" evidence="1">
    <location>
        <begin position="1"/>
        <end position="22"/>
    </location>
</feature>
<evidence type="ECO:0000256" key="2">
    <source>
        <dbReference type="SAM" id="Phobius"/>
    </source>
</evidence>
<evidence type="ECO:0000313" key="3">
    <source>
        <dbReference type="EMBL" id="OLQ02784.1"/>
    </source>
</evidence>
<evidence type="ECO:0000313" key="4">
    <source>
        <dbReference type="Proteomes" id="UP000186817"/>
    </source>
</evidence>
<keyword evidence="2" id="KW-0812">Transmembrane</keyword>
<organism evidence="3 4">
    <name type="scientific">Symbiodinium microadriaticum</name>
    <name type="common">Dinoflagellate</name>
    <name type="synonym">Zooxanthella microadriatica</name>
    <dbReference type="NCBI Taxonomy" id="2951"/>
    <lineage>
        <taxon>Eukaryota</taxon>
        <taxon>Sar</taxon>
        <taxon>Alveolata</taxon>
        <taxon>Dinophyceae</taxon>
        <taxon>Suessiales</taxon>
        <taxon>Symbiodiniaceae</taxon>
        <taxon>Symbiodinium</taxon>
    </lineage>
</organism>
<protein>
    <submittedName>
        <fullName evidence="3">Uncharacterized protein</fullName>
    </submittedName>
</protein>
<gene>
    <name evidence="3" type="ORF">AK812_SmicGene14298</name>
</gene>
<comment type="caution">
    <text evidence="3">The sequence shown here is derived from an EMBL/GenBank/DDBJ whole genome shotgun (WGS) entry which is preliminary data.</text>
</comment>